<keyword evidence="4" id="KW-0813">Transport</keyword>
<dbReference type="PANTHER" id="PTHR10039:SF16">
    <property type="entry name" value="GPI INOSITOL-DEACYLASE"/>
    <property type="match status" value="1"/>
</dbReference>
<sequence>MNQPQGPQFTDSSSEDQASRSSSAGWSQFEAGPLLRQTTLPSRSRFSRRFSLRPTPSQSLTSNDINAKGPLGLTTVYRPSPGCPSTAHIVFVHGLGGGSEHTWSKNGVLWPRDLLPKQAPFRKTSIHIFGYDSNFKKSSTLNIHDFSKSLLNNLLHNPDVNDANFLFISASKQFPGQIQANQWIKCPIILVGHSMGGLVMKQTYILAKQMPAYRHVADRITAIIFIATPHTGSELAPILERIFRMTSGLKPYLEDLGRNSSAVQTINTLFPAHSADLMLHSFYETEALSIGGLKDVMIVPKVDAVLNYAHEQSALLYGDHRSVCKFEGAEDHNFIAVWQSIASCLPSSGAPPGTVDAPASPISSIHQSDAEISEVLGIWEPPADELHRVRADRHPGTCEWLSTDTDYCRWLQEARNSSIFWVRGPPGCGKSYIAGHIVDELELAKKRCCYYFFKHGDKARSSMEDFLLSMTWQMAKHPDVQRRVLHICRKDRGVASGDYRTLHRKIWDQGIFRASLGQEPTYWMLDAFDECRSGSELAKFLLRVAEKTGGLVRIIATSRHPHTHFSLPPSAVIHRDVEISDVQNDITKYLDTAEHELQGSNRMERDLLKERILEKSTGCFLWVVLVLQRLRNTVGSQSRLRALEETPPGMDQLYARILQTMSDKDDLSKEVLIWITCAIRPLSLAELRYVLEKLAMDEISDVETFLSQHCYDLVYVDGNSCIKMRHSSATRFLTRKDINSEFDALTIDEETANKTLAMACLDYLNGPELKAKKRKMVASAHGQSAFAAYACTALHEHINRCSPSDSDILEGLATFLKSNVLLWIEHLARLGELEIVLHMAQVLKIYLRRKSRAELLLGDEVIVIDAWTTDLVRLVSKFGKQLLAHPESILHLIPAFCPTESAPYTQFAASGGSAVVQVRGISTKAWDDYLCAMIPSEPRTGISSGVTRRERLHSIGISDDGFCIGTSLGRICIFNDNTCLEEKSISHGGPVTHLQYATSRPLLASFGKRIVSIWNTGTWEKQWEVNARHMCLAMHFVDDDQLLLVALQNNTLLALNLIDRTFEATSWTDTLDDPYRNWYHGVASRCATFNTDWSLLAVGYSGRSVLVYNYELDSHQLFDDENGVSDDVDHQNHIQLYCMVFSRLPDVSLLAVNFGTAELVLFDTEAGSVVAKLSPVYFSTLASSPDGRTLAAARNDGAIELYDFETLHKVYRIRPRDGAVASLAFTADNTRFLVIRAGARNCSVWSPVSLFRRDVGHDSVRSPSLGSGSQDGAYERPEEEVSRITALAADTHGDVFFVGTDDCSVTIHDTKSGAPLGTLFSHASSIKALHMNPSSALRQLVSIDTAGFVMVHDITQAHAQWAAKCLWRHRASVEGIQQCLYDPDATRLLLCSKSQVAVYTTATWNEVGFTNCNNPDDEPHLWVQHPKDDELLLYVTATKIQIRKWTDLELIWTVPGGFQFPDGVTLSSKIYRVFRIFANASAMLMVSFGPRESHTEAWKVCFPPGDFTTGSASVSVIAECQKSCEQMSLIIGMYRDRLVFLHNEGWICSIKANGMRGRANEKVMFHFAPPVDWLRTNSEPLIRVTKLGDLLFAVKGEVAVVKKGLSRVVDVNPFQ</sequence>
<evidence type="ECO:0000313" key="10">
    <source>
        <dbReference type="Proteomes" id="UP001446871"/>
    </source>
</evidence>
<dbReference type="SUPFAM" id="SSF53474">
    <property type="entry name" value="alpha/beta-Hydrolases"/>
    <property type="match status" value="1"/>
</dbReference>
<evidence type="ECO:0000259" key="6">
    <source>
        <dbReference type="Pfam" id="PF07819"/>
    </source>
</evidence>
<comment type="subcellular location">
    <subcellularLocation>
        <location evidence="4">Endoplasmic reticulum membrane</location>
    </subcellularLocation>
</comment>
<dbReference type="PANTHER" id="PTHR10039">
    <property type="entry name" value="AMELOGENIN"/>
    <property type="match status" value="1"/>
</dbReference>
<dbReference type="Gene3D" id="2.130.10.10">
    <property type="entry name" value="YVTN repeat-like/Quinoprotein amine dehydrogenase"/>
    <property type="match status" value="3"/>
</dbReference>
<keyword evidence="3" id="KW-0677">Repeat</keyword>
<dbReference type="Gene3D" id="3.40.50.1820">
    <property type="entry name" value="alpha/beta hydrolase"/>
    <property type="match status" value="1"/>
</dbReference>
<dbReference type="InterPro" id="IPR054471">
    <property type="entry name" value="GPIID_WHD"/>
</dbReference>
<dbReference type="InterPro" id="IPR011044">
    <property type="entry name" value="Quino_amine_DH_bsu"/>
</dbReference>
<dbReference type="SUPFAM" id="SSF52540">
    <property type="entry name" value="P-loop containing nucleoside triphosphate hydrolases"/>
    <property type="match status" value="1"/>
</dbReference>
<evidence type="ECO:0000256" key="5">
    <source>
        <dbReference type="SAM" id="MobiDB-lite"/>
    </source>
</evidence>
<name>A0ABR1W013_9PEZI</name>
<comment type="caution">
    <text evidence="9">The sequence shown here is derived from an EMBL/GenBank/DDBJ whole genome shotgun (WGS) entry which is preliminary data.</text>
</comment>
<dbReference type="SUPFAM" id="SSF50978">
    <property type="entry name" value="WD40 repeat-like"/>
    <property type="match status" value="1"/>
</dbReference>
<dbReference type="InterPro" id="IPR015943">
    <property type="entry name" value="WD40/YVTN_repeat-like_dom_sf"/>
</dbReference>
<dbReference type="EC" id="3.1.-.-" evidence="4"/>
<feature type="domain" description="GPI inositol-deacylase PGAP1-like alpha/beta" evidence="6">
    <location>
        <begin position="186"/>
        <end position="236"/>
    </location>
</feature>
<dbReference type="InterPro" id="IPR029058">
    <property type="entry name" value="AB_hydrolase_fold"/>
</dbReference>
<comment type="function">
    <text evidence="1 4">Involved in inositol deacylation of GPI-anchored proteins which plays important roles in the quality control and ER-associated degradation of GPI-anchored proteins.</text>
</comment>
<evidence type="ECO:0000259" key="8">
    <source>
        <dbReference type="Pfam" id="PF24883"/>
    </source>
</evidence>
<keyword evidence="4" id="KW-0653">Protein transport</keyword>
<keyword evidence="10" id="KW-1185">Reference proteome</keyword>
<keyword evidence="4" id="KW-0472">Membrane</keyword>
<dbReference type="Pfam" id="PF07819">
    <property type="entry name" value="PGAP1"/>
    <property type="match status" value="1"/>
</dbReference>
<dbReference type="Gene3D" id="3.40.50.300">
    <property type="entry name" value="P-loop containing nucleotide triphosphate hydrolases"/>
    <property type="match status" value="1"/>
</dbReference>
<proteinExistence type="inferred from homology"/>
<gene>
    <name evidence="9" type="ORF">PG996_003011</name>
</gene>
<dbReference type="InterPro" id="IPR001680">
    <property type="entry name" value="WD40_rpt"/>
</dbReference>
<dbReference type="InterPro" id="IPR056884">
    <property type="entry name" value="NPHP3-like_N"/>
</dbReference>
<dbReference type="InterPro" id="IPR012908">
    <property type="entry name" value="PGAP1-ab_dom-like"/>
</dbReference>
<feature type="domain" description="Nephrocystin 3-like N-terminal" evidence="8">
    <location>
        <begin position="396"/>
        <end position="559"/>
    </location>
</feature>
<reference evidence="9 10" key="1">
    <citation type="submission" date="2023-01" db="EMBL/GenBank/DDBJ databases">
        <title>Analysis of 21 Apiospora genomes using comparative genomics revels a genus with tremendous synthesis potential of carbohydrate active enzymes and secondary metabolites.</title>
        <authorList>
            <person name="Sorensen T."/>
        </authorList>
    </citation>
    <scope>NUCLEOTIDE SEQUENCE [LARGE SCALE GENOMIC DNA]</scope>
    <source>
        <strain evidence="9 10">CBS 83171</strain>
    </source>
</reference>
<dbReference type="InterPro" id="IPR036322">
    <property type="entry name" value="WD40_repeat_dom_sf"/>
</dbReference>
<accession>A0ABR1W013</accession>
<dbReference type="InterPro" id="IPR027417">
    <property type="entry name" value="P-loop_NTPase"/>
</dbReference>
<evidence type="ECO:0000256" key="2">
    <source>
        <dbReference type="ARBA" id="ARBA00015856"/>
    </source>
</evidence>
<organism evidence="9 10">
    <name type="scientific">Apiospora saccharicola</name>
    <dbReference type="NCBI Taxonomy" id="335842"/>
    <lineage>
        <taxon>Eukaryota</taxon>
        <taxon>Fungi</taxon>
        <taxon>Dikarya</taxon>
        <taxon>Ascomycota</taxon>
        <taxon>Pezizomycotina</taxon>
        <taxon>Sordariomycetes</taxon>
        <taxon>Xylariomycetidae</taxon>
        <taxon>Amphisphaeriales</taxon>
        <taxon>Apiosporaceae</taxon>
        <taxon>Apiospora</taxon>
    </lineage>
</organism>
<keyword evidence="4" id="KW-0378">Hydrolase</keyword>
<dbReference type="Proteomes" id="UP001446871">
    <property type="component" value="Unassembled WGS sequence"/>
</dbReference>
<feature type="compositionally biased region" description="Polar residues" evidence="5">
    <location>
        <begin position="1"/>
        <end position="11"/>
    </location>
</feature>
<evidence type="ECO:0000313" key="9">
    <source>
        <dbReference type="EMBL" id="KAK8076841.1"/>
    </source>
</evidence>
<dbReference type="Pfam" id="PF24883">
    <property type="entry name" value="NPHP3_N"/>
    <property type="match status" value="1"/>
</dbReference>
<dbReference type="SUPFAM" id="SSF50969">
    <property type="entry name" value="YVTN repeat-like/Quinoprotein amine dehydrogenase"/>
    <property type="match status" value="1"/>
</dbReference>
<evidence type="ECO:0000259" key="7">
    <source>
        <dbReference type="Pfam" id="PF22939"/>
    </source>
</evidence>
<comment type="similarity">
    <text evidence="4">Belongs to the GPI inositol-deacylase family.</text>
</comment>
<feature type="domain" description="GPI inositol-deacylase winged helix" evidence="7">
    <location>
        <begin position="665"/>
        <end position="742"/>
    </location>
</feature>
<feature type="region of interest" description="Disordered" evidence="5">
    <location>
        <begin position="1"/>
        <end position="66"/>
    </location>
</feature>
<evidence type="ECO:0000256" key="3">
    <source>
        <dbReference type="ARBA" id="ARBA00022737"/>
    </source>
</evidence>
<dbReference type="Pfam" id="PF22939">
    <property type="entry name" value="WHD_GPIID"/>
    <property type="match status" value="1"/>
</dbReference>
<keyword evidence="4" id="KW-0256">Endoplasmic reticulum</keyword>
<evidence type="ECO:0000256" key="4">
    <source>
        <dbReference type="RuleBase" id="RU365011"/>
    </source>
</evidence>
<evidence type="ECO:0000256" key="1">
    <source>
        <dbReference type="ARBA" id="ARBA00003496"/>
    </source>
</evidence>
<protein>
    <recommendedName>
        <fullName evidence="2 4">GPI inositol-deacylase</fullName>
        <ecNumber evidence="4">3.1.-.-</ecNumber>
    </recommendedName>
</protein>
<dbReference type="EMBL" id="JAQQWM010000002">
    <property type="protein sequence ID" value="KAK8076841.1"/>
    <property type="molecule type" value="Genomic_DNA"/>
</dbReference>
<dbReference type="SMART" id="SM00320">
    <property type="entry name" value="WD40"/>
    <property type="match status" value="7"/>
</dbReference>